<feature type="region of interest" description="Disordered" evidence="1">
    <location>
        <begin position="126"/>
        <end position="214"/>
    </location>
</feature>
<evidence type="ECO:0000256" key="1">
    <source>
        <dbReference type="SAM" id="MobiDB-lite"/>
    </source>
</evidence>
<evidence type="ECO:0000256" key="2">
    <source>
        <dbReference type="SAM" id="SignalP"/>
    </source>
</evidence>
<feature type="chain" id="PRO_5042277993" evidence="2">
    <location>
        <begin position="27"/>
        <end position="381"/>
    </location>
</feature>
<evidence type="ECO:0000313" key="3">
    <source>
        <dbReference type="EMBL" id="KAJ7309469.1"/>
    </source>
</evidence>
<accession>A0AAD7EBC4</accession>
<feature type="region of interest" description="Disordered" evidence="1">
    <location>
        <begin position="252"/>
        <end position="316"/>
    </location>
</feature>
<dbReference type="Proteomes" id="UP001218218">
    <property type="component" value="Unassembled WGS sequence"/>
</dbReference>
<gene>
    <name evidence="3" type="ORF">DFH08DRAFT_1049818</name>
</gene>
<feature type="compositionally biased region" description="Basic residues" evidence="1">
    <location>
        <begin position="277"/>
        <end position="288"/>
    </location>
</feature>
<feature type="signal peptide" evidence="2">
    <location>
        <begin position="1"/>
        <end position="26"/>
    </location>
</feature>
<sequence>MILSALPQRMLLVCYLVDLGLPFVRSFPFPFNSNTGCLFHGIPSLPPDDDPLFAARGCALFENSGDDGWRDRDDDDAAADADAISLHSHLGLRDRRRAPPRTPKHISLWGFNVFGRTRGVALEGGDDALHARPHPPASGDAAAAGKRTKRRGARSTLKDVSAADVARRARSGSTASQGHADTPWKQTTSAVRAARRARRCVGSQPRSRRRRIPDRVRGIPLEWGAPTGAAQRHTRAVLATVRPARTLWRSCRRQTTKTQQAPPYSPVGEIAYVGMPRPKKSKSKRTTKSKSSATSSTLASPSPTTPFFPHGVRDSPLRDSGVEFGAEDEFDGTPGGFDSNFGVEAEAEPEVLRGALPSPGLSRGAGGFRFGSGGGKGISGF</sequence>
<dbReference type="EMBL" id="JARIHO010000081">
    <property type="protein sequence ID" value="KAJ7309469.1"/>
    <property type="molecule type" value="Genomic_DNA"/>
</dbReference>
<feature type="region of interest" description="Disordered" evidence="1">
    <location>
        <begin position="354"/>
        <end position="381"/>
    </location>
</feature>
<dbReference type="AlphaFoldDB" id="A0AAD7EBC4"/>
<name>A0AAD7EBC4_9AGAR</name>
<feature type="compositionally biased region" description="Gly residues" evidence="1">
    <location>
        <begin position="363"/>
        <end position="381"/>
    </location>
</feature>
<feature type="compositionally biased region" description="Polar residues" evidence="1">
    <location>
        <begin position="172"/>
        <end position="190"/>
    </location>
</feature>
<evidence type="ECO:0000313" key="4">
    <source>
        <dbReference type="Proteomes" id="UP001218218"/>
    </source>
</evidence>
<keyword evidence="2" id="KW-0732">Signal</keyword>
<comment type="caution">
    <text evidence="3">The sequence shown here is derived from an EMBL/GenBank/DDBJ whole genome shotgun (WGS) entry which is preliminary data.</text>
</comment>
<proteinExistence type="predicted"/>
<protein>
    <submittedName>
        <fullName evidence="3">Uncharacterized protein</fullName>
    </submittedName>
</protein>
<feature type="compositionally biased region" description="Low complexity" evidence="1">
    <location>
        <begin position="289"/>
        <end position="309"/>
    </location>
</feature>
<keyword evidence="4" id="KW-1185">Reference proteome</keyword>
<reference evidence="3" key="1">
    <citation type="submission" date="2023-03" db="EMBL/GenBank/DDBJ databases">
        <title>Massive genome expansion in bonnet fungi (Mycena s.s.) driven by repeated elements and novel gene families across ecological guilds.</title>
        <authorList>
            <consortium name="Lawrence Berkeley National Laboratory"/>
            <person name="Harder C.B."/>
            <person name="Miyauchi S."/>
            <person name="Viragh M."/>
            <person name="Kuo A."/>
            <person name="Thoen E."/>
            <person name="Andreopoulos B."/>
            <person name="Lu D."/>
            <person name="Skrede I."/>
            <person name="Drula E."/>
            <person name="Henrissat B."/>
            <person name="Morin E."/>
            <person name="Kohler A."/>
            <person name="Barry K."/>
            <person name="LaButti K."/>
            <person name="Morin E."/>
            <person name="Salamov A."/>
            <person name="Lipzen A."/>
            <person name="Mereny Z."/>
            <person name="Hegedus B."/>
            <person name="Baldrian P."/>
            <person name="Stursova M."/>
            <person name="Weitz H."/>
            <person name="Taylor A."/>
            <person name="Grigoriev I.V."/>
            <person name="Nagy L.G."/>
            <person name="Martin F."/>
            <person name="Kauserud H."/>
        </authorList>
    </citation>
    <scope>NUCLEOTIDE SEQUENCE</scope>
    <source>
        <strain evidence="3">CBHHK002</strain>
    </source>
</reference>
<organism evidence="3 4">
    <name type="scientific">Mycena albidolilacea</name>
    <dbReference type="NCBI Taxonomy" id="1033008"/>
    <lineage>
        <taxon>Eukaryota</taxon>
        <taxon>Fungi</taxon>
        <taxon>Dikarya</taxon>
        <taxon>Basidiomycota</taxon>
        <taxon>Agaricomycotina</taxon>
        <taxon>Agaricomycetes</taxon>
        <taxon>Agaricomycetidae</taxon>
        <taxon>Agaricales</taxon>
        <taxon>Marasmiineae</taxon>
        <taxon>Mycenaceae</taxon>
        <taxon>Mycena</taxon>
    </lineage>
</organism>